<keyword evidence="7" id="KW-0862">Zinc</keyword>
<evidence type="ECO:0000256" key="2">
    <source>
        <dbReference type="ARBA" id="ARBA00006991"/>
    </source>
</evidence>
<dbReference type="PANTHER" id="PTHR23235:SF145">
    <property type="entry name" value="KRUPPEL-LIKE FACTOR 1"/>
    <property type="match status" value="1"/>
</dbReference>
<keyword evidence="8" id="KW-0832">Ubl conjugation</keyword>
<dbReference type="FunFam" id="3.30.160.60:FF:000237">
    <property type="entry name" value="Krueppel-like factor 2"/>
    <property type="match status" value="1"/>
</dbReference>
<evidence type="ECO:0000313" key="18">
    <source>
        <dbReference type="Proteomes" id="UP000694568"/>
    </source>
</evidence>
<evidence type="ECO:0000256" key="11">
    <source>
        <dbReference type="ARBA" id="ARBA00023159"/>
    </source>
</evidence>
<evidence type="ECO:0000256" key="13">
    <source>
        <dbReference type="ARBA" id="ARBA00023242"/>
    </source>
</evidence>
<name>A0A8C9YEA2_SANLU</name>
<proteinExistence type="inferred from homology"/>
<dbReference type="Ensembl" id="ENSSLUT00000024496.1">
    <property type="protein sequence ID" value="ENSSLUP00000023723.1"/>
    <property type="gene ID" value="ENSSLUG00000010859.1"/>
</dbReference>
<evidence type="ECO:0000259" key="16">
    <source>
        <dbReference type="PROSITE" id="PS50157"/>
    </source>
</evidence>
<keyword evidence="4" id="KW-0479">Metal-binding</keyword>
<feature type="region of interest" description="Disordered" evidence="15">
    <location>
        <begin position="289"/>
        <end position="316"/>
    </location>
</feature>
<comment type="similarity">
    <text evidence="2">Belongs to the krueppel C2H2-type zinc-finger protein family.</text>
</comment>
<comment type="subcellular location">
    <subcellularLocation>
        <location evidence="1">Nucleus</location>
    </subcellularLocation>
</comment>
<feature type="domain" description="C2H2-type" evidence="16">
    <location>
        <begin position="377"/>
        <end position="400"/>
    </location>
</feature>
<dbReference type="GeneTree" id="ENSGT00940000163957"/>
<evidence type="ECO:0000256" key="4">
    <source>
        <dbReference type="ARBA" id="ARBA00022723"/>
    </source>
</evidence>
<dbReference type="GO" id="GO:0000978">
    <property type="term" value="F:RNA polymerase II cis-regulatory region sequence-specific DNA binding"/>
    <property type="evidence" value="ECO:0007669"/>
    <property type="project" value="Ensembl"/>
</dbReference>
<dbReference type="GO" id="GO:0000981">
    <property type="term" value="F:DNA-binding transcription factor activity, RNA polymerase II-specific"/>
    <property type="evidence" value="ECO:0007669"/>
    <property type="project" value="Ensembl"/>
</dbReference>
<evidence type="ECO:0000256" key="6">
    <source>
        <dbReference type="ARBA" id="ARBA00022771"/>
    </source>
</evidence>
<evidence type="ECO:0000256" key="15">
    <source>
        <dbReference type="SAM" id="MobiDB-lite"/>
    </source>
</evidence>
<dbReference type="PANTHER" id="PTHR23235">
    <property type="entry name" value="KRUEPPEL-LIKE TRANSCRIPTION FACTOR"/>
    <property type="match status" value="1"/>
</dbReference>
<evidence type="ECO:0000256" key="5">
    <source>
        <dbReference type="ARBA" id="ARBA00022737"/>
    </source>
</evidence>
<keyword evidence="13" id="KW-0539">Nucleus</keyword>
<keyword evidence="18" id="KW-1185">Reference proteome</keyword>
<evidence type="ECO:0000256" key="14">
    <source>
        <dbReference type="PROSITE-ProRule" id="PRU00042"/>
    </source>
</evidence>
<evidence type="ECO:0000256" key="1">
    <source>
        <dbReference type="ARBA" id="ARBA00004123"/>
    </source>
</evidence>
<evidence type="ECO:0000256" key="7">
    <source>
        <dbReference type="ARBA" id="ARBA00022833"/>
    </source>
</evidence>
<dbReference type="Gene3D" id="3.30.160.60">
    <property type="entry name" value="Classic Zinc Finger"/>
    <property type="match status" value="3"/>
</dbReference>
<reference evidence="17" key="1">
    <citation type="submission" date="2025-08" db="UniProtKB">
        <authorList>
            <consortium name="Ensembl"/>
        </authorList>
    </citation>
    <scope>IDENTIFICATION</scope>
</reference>
<reference evidence="17" key="2">
    <citation type="submission" date="2025-09" db="UniProtKB">
        <authorList>
            <consortium name="Ensembl"/>
        </authorList>
    </citation>
    <scope>IDENTIFICATION</scope>
</reference>
<protein>
    <submittedName>
        <fullName evidence="17">Kruppel like factor 1 (erythroid)</fullName>
    </submittedName>
</protein>
<dbReference type="FunFam" id="3.30.160.60:FF:000018">
    <property type="entry name" value="Krueppel-like factor 15"/>
    <property type="match status" value="1"/>
</dbReference>
<dbReference type="InterPro" id="IPR013087">
    <property type="entry name" value="Znf_C2H2_type"/>
</dbReference>
<dbReference type="GO" id="GO:0010628">
    <property type="term" value="P:positive regulation of gene expression"/>
    <property type="evidence" value="ECO:0007669"/>
    <property type="project" value="Ensembl"/>
</dbReference>
<dbReference type="GO" id="GO:0045893">
    <property type="term" value="P:positive regulation of DNA-templated transcription"/>
    <property type="evidence" value="ECO:0007669"/>
    <property type="project" value="UniProtKB-ARBA"/>
</dbReference>
<accession>A0A8C9YEA2</accession>
<keyword evidence="10" id="KW-0238">DNA-binding</keyword>
<keyword evidence="5" id="KW-0677">Repeat</keyword>
<dbReference type="GO" id="GO:0060038">
    <property type="term" value="P:cardiac muscle cell proliferation"/>
    <property type="evidence" value="ECO:0007669"/>
    <property type="project" value="Ensembl"/>
</dbReference>
<dbReference type="GO" id="GO:0045214">
    <property type="term" value="P:sarcomere organization"/>
    <property type="evidence" value="ECO:0007669"/>
    <property type="project" value="Ensembl"/>
</dbReference>
<dbReference type="GO" id="GO:0060319">
    <property type="term" value="P:primitive erythrocyte differentiation"/>
    <property type="evidence" value="ECO:0007669"/>
    <property type="project" value="Ensembl"/>
</dbReference>
<gene>
    <name evidence="17" type="primary">klf1</name>
</gene>
<dbReference type="GO" id="GO:0008270">
    <property type="term" value="F:zinc ion binding"/>
    <property type="evidence" value="ECO:0007669"/>
    <property type="project" value="UniProtKB-KW"/>
</dbReference>
<evidence type="ECO:0000256" key="10">
    <source>
        <dbReference type="ARBA" id="ARBA00023125"/>
    </source>
</evidence>
<feature type="region of interest" description="Disordered" evidence="15">
    <location>
        <begin position="68"/>
        <end position="93"/>
    </location>
</feature>
<feature type="domain" description="C2H2-type" evidence="16">
    <location>
        <begin position="317"/>
        <end position="346"/>
    </location>
</feature>
<dbReference type="PROSITE" id="PS50157">
    <property type="entry name" value="ZINC_FINGER_C2H2_2"/>
    <property type="match status" value="3"/>
</dbReference>
<dbReference type="PROSITE" id="PS00028">
    <property type="entry name" value="ZINC_FINGER_C2H2_1"/>
    <property type="match status" value="3"/>
</dbReference>
<keyword evidence="6 14" id="KW-0863">Zinc-finger</keyword>
<dbReference type="InterPro" id="IPR036236">
    <property type="entry name" value="Znf_C2H2_sf"/>
</dbReference>
<dbReference type="Proteomes" id="UP000694568">
    <property type="component" value="Unplaced"/>
</dbReference>
<dbReference type="CDD" id="cd21581">
    <property type="entry name" value="KLF1_N"/>
    <property type="match status" value="1"/>
</dbReference>
<dbReference type="Pfam" id="PF00096">
    <property type="entry name" value="zf-C2H2"/>
    <property type="match status" value="3"/>
</dbReference>
<dbReference type="GO" id="GO:0031100">
    <property type="term" value="P:animal organ regeneration"/>
    <property type="evidence" value="ECO:0007669"/>
    <property type="project" value="Ensembl"/>
</dbReference>
<evidence type="ECO:0000256" key="12">
    <source>
        <dbReference type="ARBA" id="ARBA00023163"/>
    </source>
</evidence>
<dbReference type="GO" id="GO:0010725">
    <property type="term" value="P:regulation of primitive erythrocyte differentiation"/>
    <property type="evidence" value="ECO:0007669"/>
    <property type="project" value="Ensembl"/>
</dbReference>
<dbReference type="GO" id="GO:0055007">
    <property type="term" value="P:cardiac muscle cell differentiation"/>
    <property type="evidence" value="ECO:0007669"/>
    <property type="project" value="Ensembl"/>
</dbReference>
<dbReference type="FunFam" id="3.30.160.60:FF:000707">
    <property type="entry name" value="Putative Krueppel-like factor 1"/>
    <property type="match status" value="1"/>
</dbReference>
<keyword evidence="3" id="KW-0597">Phosphoprotein</keyword>
<evidence type="ECO:0000313" key="17">
    <source>
        <dbReference type="Ensembl" id="ENSSLUP00000023723.1"/>
    </source>
</evidence>
<dbReference type="GO" id="GO:0005634">
    <property type="term" value="C:nucleus"/>
    <property type="evidence" value="ECO:0007669"/>
    <property type="project" value="UniProtKB-SubCell"/>
</dbReference>
<dbReference type="GO" id="GO:0000785">
    <property type="term" value="C:chromatin"/>
    <property type="evidence" value="ECO:0007669"/>
    <property type="project" value="Ensembl"/>
</dbReference>
<evidence type="ECO:0000256" key="9">
    <source>
        <dbReference type="ARBA" id="ARBA00023015"/>
    </source>
</evidence>
<evidence type="ECO:0000256" key="3">
    <source>
        <dbReference type="ARBA" id="ARBA00022553"/>
    </source>
</evidence>
<feature type="compositionally biased region" description="Basic residues" evidence="15">
    <location>
        <begin position="304"/>
        <end position="315"/>
    </location>
</feature>
<sequence>MQRIKSKKKQNKRETSLLLLPLTISVVSKCLMAVTKAALPSFSSFSNLAQSSDNMKVWKSEGDSLPLDSLSNKLSPSSSEQLQVSKKTTEELLDDDSQASWDIEFLLSDWSSPSPDLNPSQDNNDHQLPQLDPNTAYQEVALFKDQPGQDHLQINTGCLMTELLSPAETTTSVQPELYHHGYIDDQTGQISFPSLPNVEHFGFTQEGSVERHSRGNLTKVSTWDFNSYYSQQHPSMVTYPDSRFIPPQAVTPEARHYSYMPHFHHNATLFCDYTHRQATSHLPLHQQPLLVGPQLPPGGVEGKRSRKPPGKKRPAIHSCEYPGCSKTYTKSSHLKAHLRTHTGEKPYQCSWEGCSWKFARSDELTRHYRKHTGQKPYECLLCQRAFSRSDHLALHMKRHT</sequence>
<organism evidence="17 18">
    <name type="scientific">Sander lucioperca</name>
    <name type="common">Pike-perch</name>
    <name type="synonym">Perca lucioperca</name>
    <dbReference type="NCBI Taxonomy" id="283035"/>
    <lineage>
        <taxon>Eukaryota</taxon>
        <taxon>Metazoa</taxon>
        <taxon>Chordata</taxon>
        <taxon>Craniata</taxon>
        <taxon>Vertebrata</taxon>
        <taxon>Euteleostomi</taxon>
        <taxon>Actinopterygii</taxon>
        <taxon>Neopterygii</taxon>
        <taxon>Teleostei</taxon>
        <taxon>Neoteleostei</taxon>
        <taxon>Acanthomorphata</taxon>
        <taxon>Eupercaria</taxon>
        <taxon>Perciformes</taxon>
        <taxon>Percoidei</taxon>
        <taxon>Percidae</taxon>
        <taxon>Luciopercinae</taxon>
        <taxon>Sander</taxon>
    </lineage>
</organism>
<keyword evidence="9" id="KW-0805">Transcription regulation</keyword>
<keyword evidence="11" id="KW-0010">Activator</keyword>
<keyword evidence="12" id="KW-0804">Transcription</keyword>
<dbReference type="SMART" id="SM00355">
    <property type="entry name" value="ZnF_C2H2"/>
    <property type="match status" value="3"/>
</dbReference>
<evidence type="ECO:0000256" key="8">
    <source>
        <dbReference type="ARBA" id="ARBA00022843"/>
    </source>
</evidence>
<feature type="domain" description="C2H2-type" evidence="16">
    <location>
        <begin position="347"/>
        <end position="376"/>
    </location>
</feature>
<dbReference type="SUPFAM" id="SSF57667">
    <property type="entry name" value="beta-beta-alpha zinc fingers"/>
    <property type="match status" value="2"/>
</dbReference>
<dbReference type="AlphaFoldDB" id="A0A8C9YEA2"/>
<feature type="compositionally biased region" description="Low complexity" evidence="15">
    <location>
        <begin position="68"/>
        <end position="79"/>
    </location>
</feature>
<dbReference type="GO" id="GO:0043697">
    <property type="term" value="P:cell dedifferentiation"/>
    <property type="evidence" value="ECO:0007669"/>
    <property type="project" value="Ensembl"/>
</dbReference>